<evidence type="ECO:0000256" key="1">
    <source>
        <dbReference type="ARBA" id="ARBA00011043"/>
    </source>
</evidence>
<dbReference type="STRING" id="237631.A0A0D1E686"/>
<dbReference type="Pfam" id="PF10396">
    <property type="entry name" value="TrmE_N"/>
    <property type="match status" value="1"/>
</dbReference>
<proteinExistence type="inferred from homology"/>
<evidence type="ECO:0000259" key="7">
    <source>
        <dbReference type="Pfam" id="PF12631"/>
    </source>
</evidence>
<dbReference type="NCBIfam" id="TIGR00231">
    <property type="entry name" value="small_GTP"/>
    <property type="match status" value="1"/>
</dbReference>
<organism evidence="8 9">
    <name type="scientific">Mycosarcoma maydis</name>
    <name type="common">Corn smut fungus</name>
    <name type="synonym">Ustilago maydis</name>
    <dbReference type="NCBI Taxonomy" id="5270"/>
    <lineage>
        <taxon>Eukaryota</taxon>
        <taxon>Fungi</taxon>
        <taxon>Dikarya</taxon>
        <taxon>Basidiomycota</taxon>
        <taxon>Ustilaginomycotina</taxon>
        <taxon>Ustilaginomycetes</taxon>
        <taxon>Ustilaginales</taxon>
        <taxon>Ustilaginaceae</taxon>
        <taxon>Mycosarcoma</taxon>
    </lineage>
</organism>
<dbReference type="InterPro" id="IPR027368">
    <property type="entry name" value="MnmE_dom2"/>
</dbReference>
<dbReference type="RefSeq" id="XP_011387419.1">
    <property type="nucleotide sequence ID" value="XM_011389117.1"/>
</dbReference>
<dbReference type="InterPro" id="IPR006073">
    <property type="entry name" value="GTP-bd"/>
</dbReference>
<sequence>MASRCSLRSSWLSAVAVCPPQRCSTLTIAASLALNLGSPSNASVRQLHCCAPTAHNASRTLTLLQAPNRRSLATSTSRTTNDTIFALATGAGRAGVAMIRISGPLTSDVYLALCRTSHSQPYTRLPPSHKLVLRNLHHPHTFELLDAGAGIIHFPAGSSYTGEESLELHIHGGLATISGVLDALVVFGGRMRIAEPGEFTRRAFENGRLDLASAEALHGLVLAETAVQRRVALQGTSGLQTERFERIREVLLSAMAMVEALIDFSDEGGVEEGTWKVARESVDALAVMLRTELGISSTGTDSNSDRDNKIKRQPRHIGEILSTGIHLALYGPPNAGKSSLLNRLADRNAAIVSDIPGTTRDVLQVHLDLAGYKVIVYDTAGMRDESQLAHGSDQPSLDEIERIGIRRAKDAVSNADLALLVLPAHQASACDAQYILRPHSYTHTDRDLIFYNKSDLLGASSPSSCAPTSCSITWQGSVHTNHNIPNLISDLAHLIATKYSLASTETPLITQTRHRALLHQCLEHIHAFEKLADTEHLDLVLAAEELRYAAKAVGKITGRDVTPDEILGSIFATFCIGK</sequence>
<dbReference type="KEGG" id="uma:UMAG_11313"/>
<feature type="domain" description="G" evidence="5">
    <location>
        <begin position="327"/>
        <end position="429"/>
    </location>
</feature>
<dbReference type="PANTHER" id="PTHR42714:SF2">
    <property type="entry name" value="TRNA MODIFICATION GTPASE GTPBP3, MITOCHONDRIAL"/>
    <property type="match status" value="1"/>
</dbReference>
<dbReference type="OrthoDB" id="188276at2759"/>
<reference evidence="8 9" key="1">
    <citation type="journal article" date="2006" name="Nature">
        <title>Insights from the genome of the biotrophic fungal plant pathogen Ustilago maydis.</title>
        <authorList>
            <person name="Kamper J."/>
            <person name="Kahmann R."/>
            <person name="Bolker M."/>
            <person name="Ma L.J."/>
            <person name="Brefort T."/>
            <person name="Saville B.J."/>
            <person name="Banuett F."/>
            <person name="Kronstad J.W."/>
            <person name="Gold S.E."/>
            <person name="Muller O."/>
            <person name="Perlin M.H."/>
            <person name="Wosten H.A."/>
            <person name="de Vries R."/>
            <person name="Ruiz-Herrera J."/>
            <person name="Reynaga-Pena C.G."/>
            <person name="Snetselaar K."/>
            <person name="McCann M."/>
            <person name="Perez-Martin J."/>
            <person name="Feldbrugge M."/>
            <person name="Basse C.W."/>
            <person name="Steinberg G."/>
            <person name="Ibeas J.I."/>
            <person name="Holloman W."/>
            <person name="Guzman P."/>
            <person name="Farman M."/>
            <person name="Stajich J.E."/>
            <person name="Sentandreu R."/>
            <person name="Gonzalez-Prieto J.M."/>
            <person name="Kennell J.C."/>
            <person name="Molina L."/>
            <person name="Schirawski J."/>
            <person name="Mendoza-Mendoza A."/>
            <person name="Greilinger D."/>
            <person name="Munch K."/>
            <person name="Rossel N."/>
            <person name="Scherer M."/>
            <person name="Vranes M."/>
            <person name="Ladendorf O."/>
            <person name="Vincon V."/>
            <person name="Fuchs U."/>
            <person name="Sandrock B."/>
            <person name="Meng S."/>
            <person name="Ho E.C."/>
            <person name="Cahill M.J."/>
            <person name="Boyce K.J."/>
            <person name="Klose J."/>
            <person name="Klosterman S.J."/>
            <person name="Deelstra H.J."/>
            <person name="Ortiz-Castellanos L."/>
            <person name="Li W."/>
            <person name="Sanchez-Alonso P."/>
            <person name="Schreier P.H."/>
            <person name="Hauser-Hahn I."/>
            <person name="Vaupel M."/>
            <person name="Koopmann E."/>
            <person name="Friedrich G."/>
            <person name="Voss H."/>
            <person name="Schluter T."/>
            <person name="Margolis J."/>
            <person name="Platt D."/>
            <person name="Swimmer C."/>
            <person name="Gnirke A."/>
            <person name="Chen F."/>
            <person name="Vysotskaia V."/>
            <person name="Mannhaupt G."/>
            <person name="Guldener U."/>
            <person name="Munsterkotter M."/>
            <person name="Haase D."/>
            <person name="Oesterheld M."/>
            <person name="Mewes H.W."/>
            <person name="Mauceli E.W."/>
            <person name="DeCaprio D."/>
            <person name="Wade C.M."/>
            <person name="Butler J."/>
            <person name="Young S."/>
            <person name="Jaffe D.B."/>
            <person name="Calvo S."/>
            <person name="Nusbaum C."/>
            <person name="Galagan J."/>
            <person name="Birren B.W."/>
        </authorList>
    </citation>
    <scope>NUCLEOTIDE SEQUENCE [LARGE SCALE GENOMIC DNA]</scope>
    <source>
        <strain evidence="9">DSM 14603 / FGSC 9021 / UM521</strain>
    </source>
</reference>
<dbReference type="Pfam" id="PF01926">
    <property type="entry name" value="MMR_HSR1"/>
    <property type="match status" value="1"/>
</dbReference>
<dbReference type="GO" id="GO:0005739">
    <property type="term" value="C:mitochondrion"/>
    <property type="evidence" value="ECO:0000318"/>
    <property type="project" value="GO_Central"/>
</dbReference>
<dbReference type="InterPro" id="IPR027417">
    <property type="entry name" value="P-loop_NTPase"/>
</dbReference>
<dbReference type="PANTHER" id="PTHR42714">
    <property type="entry name" value="TRNA MODIFICATION GTPASE GTPBP3"/>
    <property type="match status" value="1"/>
</dbReference>
<keyword evidence="2" id="KW-0819">tRNA processing</keyword>
<dbReference type="HAMAP" id="MF_00379">
    <property type="entry name" value="GTPase_MnmE"/>
    <property type="match status" value="1"/>
</dbReference>
<dbReference type="InterPro" id="IPR004520">
    <property type="entry name" value="GTPase_MnmE"/>
</dbReference>
<dbReference type="InterPro" id="IPR027266">
    <property type="entry name" value="TrmE/GcvT-like"/>
</dbReference>
<evidence type="ECO:0000313" key="9">
    <source>
        <dbReference type="Proteomes" id="UP000000561"/>
    </source>
</evidence>
<dbReference type="GO" id="GO:0005743">
    <property type="term" value="C:mitochondrial inner membrane"/>
    <property type="evidence" value="ECO:0007669"/>
    <property type="project" value="EnsemblFungi"/>
</dbReference>
<dbReference type="Gene3D" id="3.30.1360.120">
    <property type="entry name" value="Probable tRNA modification gtpase trme, domain 1"/>
    <property type="match status" value="1"/>
</dbReference>
<keyword evidence="3" id="KW-0547">Nucleotide-binding</keyword>
<dbReference type="SUPFAM" id="SSF116878">
    <property type="entry name" value="TrmE connector domain"/>
    <property type="match status" value="1"/>
</dbReference>
<dbReference type="Gene3D" id="1.20.120.430">
    <property type="entry name" value="tRNA modification GTPase MnmE domain 2"/>
    <property type="match status" value="1"/>
</dbReference>
<dbReference type="NCBIfam" id="NF003661">
    <property type="entry name" value="PRK05291.1-3"/>
    <property type="match status" value="1"/>
</dbReference>
<dbReference type="InterPro" id="IPR005225">
    <property type="entry name" value="Small_GTP-bd"/>
</dbReference>
<dbReference type="InParanoid" id="A0A0D1E686"/>
<keyword evidence="4" id="KW-0342">GTP-binding</keyword>
<dbReference type="EMBL" id="CM003141">
    <property type="protein sequence ID" value="KIS71464.1"/>
    <property type="molecule type" value="Genomic_DNA"/>
</dbReference>
<gene>
    <name evidence="8" type="ORF">UMAG_11313</name>
</gene>
<dbReference type="GO" id="GO:0002098">
    <property type="term" value="P:tRNA wobble uridine modification"/>
    <property type="evidence" value="ECO:0000318"/>
    <property type="project" value="GO_Central"/>
</dbReference>
<evidence type="ECO:0000259" key="5">
    <source>
        <dbReference type="Pfam" id="PF01926"/>
    </source>
</evidence>
<dbReference type="InterPro" id="IPR031168">
    <property type="entry name" value="G_TrmE"/>
</dbReference>
<dbReference type="FunFam" id="3.40.50.300:FF:004764">
    <property type="entry name" value="tRNA modification GTPase TrmE"/>
    <property type="match status" value="1"/>
</dbReference>
<evidence type="ECO:0008006" key="10">
    <source>
        <dbReference type="Google" id="ProtNLM"/>
    </source>
</evidence>
<evidence type="ECO:0000256" key="4">
    <source>
        <dbReference type="ARBA" id="ARBA00023134"/>
    </source>
</evidence>
<feature type="domain" description="MnmE helical" evidence="7">
    <location>
        <begin position="211"/>
        <end position="575"/>
    </location>
</feature>
<evidence type="ECO:0000256" key="3">
    <source>
        <dbReference type="ARBA" id="ARBA00022741"/>
    </source>
</evidence>
<dbReference type="GO" id="GO:0070899">
    <property type="term" value="P:mitochondrial tRNA wobble uridine modification"/>
    <property type="evidence" value="ECO:0007669"/>
    <property type="project" value="EnsemblFungi"/>
</dbReference>
<dbReference type="CDD" id="cd14858">
    <property type="entry name" value="TrmE_N"/>
    <property type="match status" value="1"/>
</dbReference>
<dbReference type="SUPFAM" id="SSF52540">
    <property type="entry name" value="P-loop containing nucleoside triphosphate hydrolases"/>
    <property type="match status" value="1"/>
</dbReference>
<comment type="similarity">
    <text evidence="1">Belongs to the TRAFAC class TrmE-Era-EngA-EngB-Septin-like GTPase superfamily. TrmE GTPase family.</text>
</comment>
<dbReference type="GO" id="GO:0005525">
    <property type="term" value="F:GTP binding"/>
    <property type="evidence" value="ECO:0007669"/>
    <property type="project" value="UniProtKB-KW"/>
</dbReference>
<dbReference type="VEuPathDB" id="FungiDB:UMAG_11313"/>
<dbReference type="GO" id="GO:0003924">
    <property type="term" value="F:GTPase activity"/>
    <property type="evidence" value="ECO:0007669"/>
    <property type="project" value="InterPro"/>
</dbReference>
<dbReference type="CDD" id="cd04164">
    <property type="entry name" value="trmE"/>
    <property type="match status" value="1"/>
</dbReference>
<dbReference type="eggNOG" id="KOG1191">
    <property type="taxonomic scope" value="Eukaryota"/>
</dbReference>
<dbReference type="InterPro" id="IPR025867">
    <property type="entry name" value="MnmE_helical"/>
</dbReference>
<name>A0A0D1E686_MYCMD</name>
<evidence type="ECO:0000313" key="8">
    <source>
        <dbReference type="EMBL" id="KIS71464.1"/>
    </source>
</evidence>
<dbReference type="AlphaFoldDB" id="A0A0D1E686"/>
<evidence type="ECO:0000259" key="6">
    <source>
        <dbReference type="Pfam" id="PF10396"/>
    </source>
</evidence>
<dbReference type="GO" id="GO:0030488">
    <property type="term" value="P:tRNA methylation"/>
    <property type="evidence" value="ECO:0000318"/>
    <property type="project" value="GO_Central"/>
</dbReference>
<evidence type="ECO:0000256" key="2">
    <source>
        <dbReference type="ARBA" id="ARBA00022694"/>
    </source>
</evidence>
<feature type="domain" description="GTP-binding protein TrmE N-terminal" evidence="6">
    <location>
        <begin position="83"/>
        <end position="208"/>
    </location>
</feature>
<dbReference type="InterPro" id="IPR018948">
    <property type="entry name" value="GTP-bd_TrmE_N"/>
</dbReference>
<dbReference type="Proteomes" id="UP000000561">
    <property type="component" value="Chromosome 2"/>
</dbReference>
<dbReference type="FunCoup" id="A0A0D1E686">
    <property type="interactions" value="213"/>
</dbReference>
<dbReference type="Pfam" id="PF12631">
    <property type="entry name" value="MnmE_helical"/>
    <property type="match status" value="1"/>
</dbReference>
<keyword evidence="9" id="KW-1185">Reference proteome</keyword>
<dbReference type="GeneID" id="23567213"/>
<accession>A0A0D1E686</accession>
<dbReference type="GO" id="GO:0005737">
    <property type="term" value="C:cytoplasm"/>
    <property type="evidence" value="ECO:0000318"/>
    <property type="project" value="GO_Central"/>
</dbReference>
<protein>
    <recommendedName>
        <fullName evidence="10">TrmE-type G domain-containing protein</fullName>
    </recommendedName>
</protein>
<dbReference type="Gene3D" id="3.40.50.300">
    <property type="entry name" value="P-loop containing nucleotide triphosphate hydrolases"/>
    <property type="match status" value="1"/>
</dbReference>